<evidence type="ECO:0000313" key="2">
    <source>
        <dbReference type="Proteomes" id="UP000639973"/>
    </source>
</evidence>
<reference evidence="2" key="1">
    <citation type="journal article" date="2019" name="Int. J. Syst. Evol. Microbiol.">
        <title>The Global Catalogue of Microorganisms (GCM) 10K type strain sequencing project: providing services to taxonomists for standard genome sequencing and annotation.</title>
        <authorList>
            <consortium name="The Broad Institute Genomics Platform"/>
            <consortium name="The Broad Institute Genome Sequencing Center for Infectious Disease"/>
            <person name="Wu L."/>
            <person name="Ma J."/>
        </authorList>
    </citation>
    <scope>NUCLEOTIDE SEQUENCE [LARGE SCALE GENOMIC DNA]</scope>
    <source>
        <strain evidence="2">JCM 15442</strain>
    </source>
</reference>
<comment type="caution">
    <text evidence="1">The sequence shown here is derived from an EMBL/GenBank/DDBJ whole genome shotgun (WGS) entry which is preliminary data.</text>
</comment>
<evidence type="ECO:0000313" key="1">
    <source>
        <dbReference type="EMBL" id="GGL71235.1"/>
    </source>
</evidence>
<dbReference type="Proteomes" id="UP000639973">
    <property type="component" value="Unassembled WGS sequence"/>
</dbReference>
<proteinExistence type="predicted"/>
<dbReference type="EMBL" id="BMOL01000002">
    <property type="protein sequence ID" value="GGL71235.1"/>
    <property type="molecule type" value="Genomic_DNA"/>
</dbReference>
<sequence>MMAVLILLIIFGGITAIVYVDHAGKSARKAMTLTPQEASPLSAAAAQAPLPRPQAEAPESLALRLPGPARTQAWELLCTVIDAHRAGVDGDSRTAYLLSQTREAYLPDTLRAYLNLTEGARRTLESQGQPPETLLTEQLGLLEDGVREALRHDHATADRLLSQGRFLRERFGTAESELSLGPKLRKS</sequence>
<gene>
    <name evidence="1" type="ORF">GCM10010840_06670</name>
</gene>
<organism evidence="1 2">
    <name type="scientific">Deinococcus aerolatus</name>
    <dbReference type="NCBI Taxonomy" id="522487"/>
    <lineage>
        <taxon>Bacteria</taxon>
        <taxon>Thermotogati</taxon>
        <taxon>Deinococcota</taxon>
        <taxon>Deinococci</taxon>
        <taxon>Deinococcales</taxon>
        <taxon>Deinococcaceae</taxon>
        <taxon>Deinococcus</taxon>
    </lineage>
</organism>
<keyword evidence="2" id="KW-1185">Reference proteome</keyword>
<dbReference type="RefSeq" id="WP_188969032.1">
    <property type="nucleotide sequence ID" value="NZ_BMOL01000002.1"/>
</dbReference>
<protein>
    <submittedName>
        <fullName evidence="1">Uncharacterized protein</fullName>
    </submittedName>
</protein>
<accession>A0ABQ2G1W7</accession>
<name>A0ABQ2G1W7_9DEIO</name>